<accession>A0A419SH06</accession>
<keyword evidence="3" id="KW-1185">Reference proteome</keyword>
<dbReference type="EMBL" id="MCHY01000009">
    <property type="protein sequence ID" value="RKD23091.1"/>
    <property type="molecule type" value="Genomic_DNA"/>
</dbReference>
<proteinExistence type="predicted"/>
<sequence>MNDKKWAFLLAILWGAGIGLFPLFMGQASVPATAIVDAKMKAQAQMEIDLEKERLLVNGVDRVHGGKAAMLVDNYTYIPVRLLEQLGGDVRWDGQAKKVFVNMN</sequence>
<dbReference type="RefSeq" id="WP_170145379.1">
    <property type="nucleotide sequence ID" value="NZ_MCHY01000009.1"/>
</dbReference>
<comment type="caution">
    <text evidence="2">The sequence shown here is derived from an EMBL/GenBank/DDBJ whole genome shotgun (WGS) entry which is preliminary data.</text>
</comment>
<organism evidence="2 3">
    <name type="scientific">Ammoniphilus oxalaticus</name>
    <dbReference type="NCBI Taxonomy" id="66863"/>
    <lineage>
        <taxon>Bacteria</taxon>
        <taxon>Bacillati</taxon>
        <taxon>Bacillota</taxon>
        <taxon>Bacilli</taxon>
        <taxon>Bacillales</taxon>
        <taxon>Paenibacillaceae</taxon>
        <taxon>Aneurinibacillus group</taxon>
        <taxon>Ammoniphilus</taxon>
    </lineage>
</organism>
<evidence type="ECO:0000259" key="1">
    <source>
        <dbReference type="Pfam" id="PF07833"/>
    </source>
</evidence>
<feature type="domain" description="Copper amine oxidase-like N-terminal" evidence="1">
    <location>
        <begin position="40"/>
        <end position="100"/>
    </location>
</feature>
<evidence type="ECO:0000313" key="3">
    <source>
        <dbReference type="Proteomes" id="UP000284219"/>
    </source>
</evidence>
<dbReference type="Proteomes" id="UP000284219">
    <property type="component" value="Unassembled WGS sequence"/>
</dbReference>
<protein>
    <recommendedName>
        <fullName evidence="1">Copper amine oxidase-like N-terminal domain-containing protein</fullName>
    </recommendedName>
</protein>
<gene>
    <name evidence="2" type="ORF">BEP19_12765</name>
</gene>
<evidence type="ECO:0000313" key="2">
    <source>
        <dbReference type="EMBL" id="RKD23091.1"/>
    </source>
</evidence>
<dbReference type="AlphaFoldDB" id="A0A419SH06"/>
<reference evidence="2 3" key="1">
    <citation type="submission" date="2016-08" db="EMBL/GenBank/DDBJ databases">
        <title>Novel Firmicute Genomes.</title>
        <authorList>
            <person name="Poppleton D.I."/>
            <person name="Gribaldo S."/>
        </authorList>
    </citation>
    <scope>NUCLEOTIDE SEQUENCE [LARGE SCALE GENOMIC DNA]</scope>
    <source>
        <strain evidence="2 3">RAOx-1</strain>
    </source>
</reference>
<dbReference type="Pfam" id="PF07833">
    <property type="entry name" value="Cu_amine_oxidN1"/>
    <property type="match status" value="1"/>
</dbReference>
<name>A0A419SH06_9BACL</name>
<dbReference type="InterPro" id="IPR012854">
    <property type="entry name" value="Cu_amine_oxidase-like_N"/>
</dbReference>